<gene>
    <name evidence="2" type="ORF">PEVE_00013861</name>
</gene>
<evidence type="ECO:0000256" key="1">
    <source>
        <dbReference type="SAM" id="MobiDB-lite"/>
    </source>
</evidence>
<reference evidence="2 3" key="1">
    <citation type="submission" date="2022-05" db="EMBL/GenBank/DDBJ databases">
        <authorList>
            <consortium name="Genoscope - CEA"/>
            <person name="William W."/>
        </authorList>
    </citation>
    <scope>NUCLEOTIDE SEQUENCE [LARGE SCALE GENOMIC DNA]</scope>
</reference>
<proteinExistence type="predicted"/>
<name>A0ABN8M1N0_9CNID</name>
<accession>A0ABN8M1N0</accession>
<dbReference type="Proteomes" id="UP001159427">
    <property type="component" value="Unassembled WGS sequence"/>
</dbReference>
<keyword evidence="3" id="KW-1185">Reference proteome</keyword>
<dbReference type="EMBL" id="CALNXI010000203">
    <property type="protein sequence ID" value="CAH3022030.1"/>
    <property type="molecule type" value="Genomic_DNA"/>
</dbReference>
<sequence>MNSDRVRKDCFKVGNAFMFNAAREMAKSEESAEKQLQLMNTEVHSINAPKGYQGLKNERQHPNSDSGLSPQRRMPHAIIIDFGAETNIVPSSLYNQLGPRVMNLQKPTMKPTAYGGTEIPNLGSC</sequence>
<evidence type="ECO:0000313" key="3">
    <source>
        <dbReference type="Proteomes" id="UP001159427"/>
    </source>
</evidence>
<feature type="region of interest" description="Disordered" evidence="1">
    <location>
        <begin position="49"/>
        <end position="71"/>
    </location>
</feature>
<comment type="caution">
    <text evidence="2">The sequence shown here is derived from an EMBL/GenBank/DDBJ whole genome shotgun (WGS) entry which is preliminary data.</text>
</comment>
<organism evidence="2 3">
    <name type="scientific">Porites evermanni</name>
    <dbReference type="NCBI Taxonomy" id="104178"/>
    <lineage>
        <taxon>Eukaryota</taxon>
        <taxon>Metazoa</taxon>
        <taxon>Cnidaria</taxon>
        <taxon>Anthozoa</taxon>
        <taxon>Hexacorallia</taxon>
        <taxon>Scleractinia</taxon>
        <taxon>Fungiina</taxon>
        <taxon>Poritidae</taxon>
        <taxon>Porites</taxon>
    </lineage>
</organism>
<evidence type="ECO:0000313" key="2">
    <source>
        <dbReference type="EMBL" id="CAH3022030.1"/>
    </source>
</evidence>
<protein>
    <submittedName>
        <fullName evidence="2">Uncharacterized protein</fullName>
    </submittedName>
</protein>